<accession>A0A556U8V6</accession>
<evidence type="ECO:0000256" key="3">
    <source>
        <dbReference type="ARBA" id="ARBA00022737"/>
    </source>
</evidence>
<dbReference type="GO" id="GO:0072686">
    <property type="term" value="C:mitotic spindle"/>
    <property type="evidence" value="ECO:0007669"/>
    <property type="project" value="TreeGrafter"/>
</dbReference>
<dbReference type="Gene3D" id="2.30.29.170">
    <property type="match status" value="1"/>
</dbReference>
<comment type="caution">
    <text evidence="7">The sequence shown here is derived from an EMBL/GenBank/DDBJ whole genome shotgun (WGS) entry which is preliminary data.</text>
</comment>
<reference evidence="7 8" key="1">
    <citation type="journal article" date="2019" name="Genome Biol. Evol.">
        <title>Whole-Genome Sequencing of the Giant Devil Catfish, Bagarius yarrelli.</title>
        <authorList>
            <person name="Jiang W."/>
            <person name="Lv Y."/>
            <person name="Cheng L."/>
            <person name="Yang K."/>
            <person name="Chao B."/>
            <person name="Wang X."/>
            <person name="Li Y."/>
            <person name="Pan X."/>
            <person name="You X."/>
            <person name="Zhang Y."/>
            <person name="Yang J."/>
            <person name="Li J."/>
            <person name="Zhang X."/>
            <person name="Liu S."/>
            <person name="Sun C."/>
            <person name="Yang J."/>
            <person name="Shi Q."/>
        </authorList>
    </citation>
    <scope>NUCLEOTIDE SEQUENCE [LARGE SCALE GENOMIC DNA]</scope>
    <source>
        <strain evidence="7">JWS20170419001</strain>
        <tissue evidence="7">Muscle</tissue>
    </source>
</reference>
<comment type="subcellular location">
    <subcellularLocation>
        <location evidence="1">Cytoplasm</location>
        <location evidence="1">Cytoskeleton</location>
        <location evidence="1">Cilium axoneme</location>
    </subcellularLocation>
</comment>
<dbReference type="GO" id="GO:0060285">
    <property type="term" value="P:cilium-dependent cell motility"/>
    <property type="evidence" value="ECO:0007669"/>
    <property type="project" value="TreeGrafter"/>
</dbReference>
<sequence length="235" mass="27064">MSIYTARELPFLPGNIFRDITKSAFHKTQTLSYKNGYALPRRPTLAKPFTAENLLQRDTNLLSIQTSIHSSQKPQCAPLLEFKPAHVAYDKKVLRFYGYFQQEVLHSAEECWRVRPVVFYYYLEDDSMCVMEPEVENSGIQQGKLLKRQKVQTPVYFLSPTQTMRHMIKGLNYHIAHNAQGCDVTHIQDVLLNHSVEDDGYEEIEDDRVQRFTSPPHSHTHAVTVCSEDPDCAMG</sequence>
<proteinExistence type="predicted"/>
<dbReference type="OrthoDB" id="10255210at2759"/>
<dbReference type="SMART" id="SM00676">
    <property type="entry name" value="DM10"/>
    <property type="match status" value="1"/>
</dbReference>
<evidence type="ECO:0000256" key="5">
    <source>
        <dbReference type="ARBA" id="ARBA00023273"/>
    </source>
</evidence>
<name>A0A556U8V6_BAGYA</name>
<evidence type="ECO:0000313" key="7">
    <source>
        <dbReference type="EMBL" id="TSO15217.1"/>
    </source>
</evidence>
<dbReference type="Proteomes" id="UP000319801">
    <property type="component" value="Unassembled WGS sequence"/>
</dbReference>
<dbReference type="GO" id="GO:0043014">
    <property type="term" value="F:alpha-tubulin binding"/>
    <property type="evidence" value="ECO:0007669"/>
    <property type="project" value="TreeGrafter"/>
</dbReference>
<evidence type="ECO:0000256" key="1">
    <source>
        <dbReference type="ARBA" id="ARBA00004430"/>
    </source>
</evidence>
<keyword evidence="8" id="KW-1185">Reference proteome</keyword>
<keyword evidence="3" id="KW-0677">Repeat</keyword>
<dbReference type="EMBL" id="VCAZ01000064">
    <property type="protein sequence ID" value="TSO15217.1"/>
    <property type="molecule type" value="Genomic_DNA"/>
</dbReference>
<gene>
    <name evidence="7" type="ORF">Baya_9863</name>
</gene>
<keyword evidence="5" id="KW-0966">Cell projection</keyword>
<dbReference type="PANTHER" id="PTHR12086:SF9">
    <property type="entry name" value="EF-HAND DOMAIN-CONTAINING PROTEIN 1"/>
    <property type="match status" value="1"/>
</dbReference>
<dbReference type="GO" id="GO:0005930">
    <property type="term" value="C:axoneme"/>
    <property type="evidence" value="ECO:0007669"/>
    <property type="project" value="UniProtKB-SubCell"/>
</dbReference>
<dbReference type="AlphaFoldDB" id="A0A556U8V6"/>
<dbReference type="InterPro" id="IPR006602">
    <property type="entry name" value="DM10_dom"/>
</dbReference>
<dbReference type="PANTHER" id="PTHR12086">
    <property type="entry name" value="EF-HAND DOMAIN C-TERMINAL CONTAINING PROTEIN"/>
    <property type="match status" value="1"/>
</dbReference>
<dbReference type="PROSITE" id="PS51336">
    <property type="entry name" value="DM10"/>
    <property type="match status" value="1"/>
</dbReference>
<organism evidence="7 8">
    <name type="scientific">Bagarius yarrelli</name>
    <name type="common">Goonch</name>
    <name type="synonym">Bagrus yarrelli</name>
    <dbReference type="NCBI Taxonomy" id="175774"/>
    <lineage>
        <taxon>Eukaryota</taxon>
        <taxon>Metazoa</taxon>
        <taxon>Chordata</taxon>
        <taxon>Craniata</taxon>
        <taxon>Vertebrata</taxon>
        <taxon>Euteleostomi</taxon>
        <taxon>Actinopterygii</taxon>
        <taxon>Neopterygii</taxon>
        <taxon>Teleostei</taxon>
        <taxon>Ostariophysi</taxon>
        <taxon>Siluriformes</taxon>
        <taxon>Sisoridae</taxon>
        <taxon>Sisorinae</taxon>
        <taxon>Bagarius</taxon>
    </lineage>
</organism>
<evidence type="ECO:0000256" key="4">
    <source>
        <dbReference type="ARBA" id="ARBA00023212"/>
    </source>
</evidence>
<dbReference type="GO" id="GO:0007052">
    <property type="term" value="P:mitotic spindle organization"/>
    <property type="evidence" value="ECO:0007669"/>
    <property type="project" value="TreeGrafter"/>
</dbReference>
<keyword evidence="2" id="KW-0963">Cytoplasm</keyword>
<protein>
    <submittedName>
        <fullName evidence="7">EF-hand domain-containing protein 1</fullName>
    </submittedName>
</protein>
<evidence type="ECO:0000256" key="2">
    <source>
        <dbReference type="ARBA" id="ARBA00022490"/>
    </source>
</evidence>
<dbReference type="GO" id="GO:0000281">
    <property type="term" value="P:mitotic cytokinesis"/>
    <property type="evidence" value="ECO:0007669"/>
    <property type="project" value="TreeGrafter"/>
</dbReference>
<dbReference type="InterPro" id="IPR040193">
    <property type="entry name" value="EFHC1/EFHC2/EFHB"/>
</dbReference>
<evidence type="ECO:0000259" key="6">
    <source>
        <dbReference type="PROSITE" id="PS51336"/>
    </source>
</evidence>
<evidence type="ECO:0000313" key="8">
    <source>
        <dbReference type="Proteomes" id="UP000319801"/>
    </source>
</evidence>
<feature type="domain" description="DM10" evidence="6">
    <location>
        <begin position="90"/>
        <end position="235"/>
    </location>
</feature>
<keyword evidence="4" id="KW-0206">Cytoskeleton</keyword>
<dbReference type="Pfam" id="PF06565">
    <property type="entry name" value="DM10_dom"/>
    <property type="match status" value="1"/>
</dbReference>